<reference evidence="2 3" key="1">
    <citation type="journal article" date="2014" name="Appl. Environ. Microbiol.">
        <title>Comparative Genome Analysis of 'Candidatus Methanoplasma termitum' Indicates a New Mode of Energy Metabolism in the Seventh Order of Methanogens.</title>
        <authorList>
            <person name="Lang K."/>
            <person name="Schuldes J."/>
            <person name="Klingl A."/>
            <person name="Poehlein A."/>
            <person name="Daniel R."/>
            <person name="Brune A."/>
        </authorList>
    </citation>
    <scope>NUCLEOTIDE SEQUENCE [LARGE SCALE GENOMIC DNA]</scope>
    <source>
        <strain evidence="3">Mpt1</strain>
    </source>
</reference>
<dbReference type="EMBL" id="CP010070">
    <property type="protein sequence ID" value="AIZ56190.1"/>
    <property type="molecule type" value="Genomic_DNA"/>
</dbReference>
<dbReference type="PANTHER" id="PTHR33930">
    <property type="entry name" value="ALKYL HYDROPEROXIDE REDUCTASE AHPD"/>
    <property type="match status" value="1"/>
</dbReference>
<dbReference type="GO" id="GO:0051920">
    <property type="term" value="F:peroxiredoxin activity"/>
    <property type="evidence" value="ECO:0007669"/>
    <property type="project" value="InterPro"/>
</dbReference>
<dbReference type="STRING" id="1577791.Mpt1_c02900"/>
<feature type="domain" description="Carboxymuconolactone decarboxylase-like" evidence="1">
    <location>
        <begin position="33"/>
        <end position="105"/>
    </location>
</feature>
<dbReference type="AlphaFoldDB" id="A0A0A7LAL3"/>
<dbReference type="EC" id="1.11.1.15" evidence="2"/>
<proteinExistence type="predicted"/>
<sequence length="122" mass="13793">MSCKDPEEHYCAMCDEMGGYSPRTLKSIKELNPDFMETLHAMDKFMTEDRALDKKTKRLMALACIAVRMCEDCVYAQAKVAKNYGATKEEILEAIQVAVLTGGVPCWSIAKDGITRLFKEWD</sequence>
<keyword evidence="2" id="KW-0560">Oxidoreductase</keyword>
<protein>
    <submittedName>
        <fullName evidence="2">AhpD protein</fullName>
        <ecNumber evidence="2">1.11.1.15</ecNumber>
    </submittedName>
</protein>
<dbReference type="Proteomes" id="UP000030787">
    <property type="component" value="Chromosome"/>
</dbReference>
<dbReference type="GeneID" id="24817961"/>
<dbReference type="InterPro" id="IPR029032">
    <property type="entry name" value="AhpD-like"/>
</dbReference>
<accession>A0A0A7LAL3</accession>
<dbReference type="PANTHER" id="PTHR33930:SF2">
    <property type="entry name" value="BLR3452 PROTEIN"/>
    <property type="match status" value="1"/>
</dbReference>
<dbReference type="SUPFAM" id="SSF69118">
    <property type="entry name" value="AhpD-like"/>
    <property type="match status" value="1"/>
</dbReference>
<dbReference type="InterPro" id="IPR003779">
    <property type="entry name" value="CMD-like"/>
</dbReference>
<gene>
    <name evidence="2" type="primary">ahpD</name>
    <name evidence="2" type="ORF">Mpt1_c02900</name>
</gene>
<organism evidence="2 3">
    <name type="scientific">Candidatus Methanoplasma termitum</name>
    <dbReference type="NCBI Taxonomy" id="1577791"/>
    <lineage>
        <taxon>Archaea</taxon>
        <taxon>Methanobacteriati</taxon>
        <taxon>Thermoplasmatota</taxon>
        <taxon>Thermoplasmata</taxon>
        <taxon>Methanomassiliicoccales</taxon>
        <taxon>Methanomassiliicoccaceae</taxon>
        <taxon>Candidatus Methanoplasma</taxon>
    </lineage>
</organism>
<evidence type="ECO:0000313" key="3">
    <source>
        <dbReference type="Proteomes" id="UP000030787"/>
    </source>
</evidence>
<dbReference type="HOGENOM" id="CLU_137228_0_0_2"/>
<name>A0A0A7LAL3_9ARCH</name>
<dbReference type="Gene3D" id="1.20.1290.10">
    <property type="entry name" value="AhpD-like"/>
    <property type="match status" value="1"/>
</dbReference>
<evidence type="ECO:0000313" key="2">
    <source>
        <dbReference type="EMBL" id="AIZ56190.1"/>
    </source>
</evidence>
<evidence type="ECO:0000259" key="1">
    <source>
        <dbReference type="Pfam" id="PF02627"/>
    </source>
</evidence>
<keyword evidence="3" id="KW-1185">Reference proteome</keyword>
<dbReference type="OrthoDB" id="145189at2157"/>
<dbReference type="Pfam" id="PF02627">
    <property type="entry name" value="CMD"/>
    <property type="match status" value="1"/>
</dbReference>
<dbReference type="KEGG" id="mear:Mpt1_c02900"/>
<dbReference type="RefSeq" id="WP_048111534.1">
    <property type="nucleotide sequence ID" value="NZ_CP010070.1"/>
</dbReference>
<keyword evidence="2" id="KW-0575">Peroxidase</keyword>